<dbReference type="Proteomes" id="UP000009046">
    <property type="component" value="Unassembled WGS sequence"/>
</dbReference>
<reference evidence="3" key="2">
    <citation type="submission" date="2007-04" db="EMBL/GenBank/DDBJ databases">
        <title>The genome of the human body louse.</title>
        <authorList>
            <consortium name="The Human Body Louse Genome Consortium"/>
            <person name="Kirkness E."/>
            <person name="Walenz B."/>
            <person name="Hass B."/>
            <person name="Bruggner R."/>
            <person name="Strausberg R."/>
        </authorList>
    </citation>
    <scope>NUCLEOTIDE SEQUENCE</scope>
    <source>
        <strain evidence="3">USDA</strain>
    </source>
</reference>
<evidence type="ECO:0000313" key="3">
    <source>
        <dbReference type="EMBL" id="EEB17223.1"/>
    </source>
</evidence>
<evidence type="ECO:0000256" key="1">
    <source>
        <dbReference type="SAM" id="Coils"/>
    </source>
</evidence>
<sequence>MRNCLLNLASNSEVELKSLEEFVSFAVELSRREICSPSIPIVLLSDTFDIFTLDQCEKLFAYVENNVNIWKEDMFFSGCKNNLLRMCNDLLRRLSRSQNTVFRGRILLFLAKFFPFSERSGLNIVSEFNLDNVVEQSQDTSSLENFETSEENDEEIKFKIDYNFYNKFLSLQDFMRSPNQCYNKVRWRVFVNSATDVLAAFQNFKLDADQYQDKPIHDHISEATSSTFFAKYLTNPKLLELQLSDPDFRRSILIQFLIILQYLSSPVKFKLGSYELKPDQQDWIKEQVTLVYQLLAETPLNSHSFAQSVKHILAREELWNNWKNAGCPEFKMPGNVEEKNSTKTKVRGKKRNIGELIKEATAENKYYMGHPELTRLWNLNSNNLEACKAKERKFLPDFDEYFEEAIMQMDPEAAIEPEYKKVKDPNFGWRALRLLTQRTSCFFISTNNPVTGLPDYLELILKKIVQDRPQNSNGEIKQEVLNTEAEEVEDLLKSEEKEMQEDGGEENTTEPRIALHLLKSVSNLIGEHWKTLGTKLGLEKKEIDKIIKEKLSDSESAEKMLKIWIDVDVDASPENLAYTLEGFNLNEAAEVLKVNKQ</sequence>
<dbReference type="EMBL" id="DS235800">
    <property type="protein sequence ID" value="EEB17223.1"/>
    <property type="molecule type" value="Genomic_DNA"/>
</dbReference>
<dbReference type="GeneID" id="8230671"/>
<keyword evidence="5" id="KW-1185">Reference proteome</keyword>
<dbReference type="EMBL" id="AAZO01005566">
    <property type="status" value="NOT_ANNOTATED_CDS"/>
    <property type="molecule type" value="Genomic_DNA"/>
</dbReference>
<dbReference type="GO" id="GO:0007165">
    <property type="term" value="P:signal transduction"/>
    <property type="evidence" value="ECO:0007669"/>
    <property type="project" value="InterPro"/>
</dbReference>
<dbReference type="VEuPathDB" id="VectorBase:PHUM457770"/>
<proteinExistence type="predicted"/>
<dbReference type="GO" id="GO:0006406">
    <property type="term" value="P:mRNA export from nucleus"/>
    <property type="evidence" value="ECO:0007669"/>
    <property type="project" value="TreeGrafter"/>
</dbReference>
<reference evidence="3" key="1">
    <citation type="submission" date="2007-04" db="EMBL/GenBank/DDBJ databases">
        <title>Annotation of Pediculus humanus corporis strain USDA.</title>
        <authorList>
            <person name="Kirkness E."/>
            <person name="Hannick L."/>
            <person name="Hass B."/>
            <person name="Bruggner R."/>
            <person name="Lawson D."/>
            <person name="Bidwell S."/>
            <person name="Joardar V."/>
            <person name="Caler E."/>
            <person name="Walenz B."/>
            <person name="Inman J."/>
            <person name="Schobel S."/>
            <person name="Galinsky K."/>
            <person name="Amedeo P."/>
            <person name="Strausberg R."/>
        </authorList>
    </citation>
    <scope>NUCLEOTIDE SEQUENCE</scope>
    <source>
        <strain evidence="3">USDA</strain>
    </source>
</reference>
<dbReference type="CTD" id="8230671"/>
<dbReference type="Pfam" id="PF00531">
    <property type="entry name" value="Death"/>
    <property type="match status" value="1"/>
</dbReference>
<dbReference type="Gene3D" id="1.10.533.10">
    <property type="entry name" value="Death Domain, Fas"/>
    <property type="match status" value="1"/>
</dbReference>
<dbReference type="eggNOG" id="KOG2491">
    <property type="taxonomic scope" value="Eukaryota"/>
</dbReference>
<dbReference type="HOGENOM" id="CLU_027906_0_0_1"/>
<dbReference type="InterPro" id="IPR000488">
    <property type="entry name" value="Death_dom"/>
</dbReference>
<dbReference type="PROSITE" id="PS50017">
    <property type="entry name" value="DEATH_DOMAIN"/>
    <property type="match status" value="1"/>
</dbReference>
<dbReference type="InterPro" id="IPR011029">
    <property type="entry name" value="DEATH-like_dom_sf"/>
</dbReference>
<dbReference type="SUPFAM" id="SSF47986">
    <property type="entry name" value="DEATH domain"/>
    <property type="match status" value="1"/>
</dbReference>
<keyword evidence="1" id="KW-0175">Coiled coil</keyword>
<dbReference type="PANTHER" id="PTHR13265:SF0">
    <property type="entry name" value="HPR1"/>
    <property type="match status" value="1"/>
</dbReference>
<evidence type="ECO:0000313" key="4">
    <source>
        <dbReference type="EnsemblMetazoa" id="PHUM457770-PA"/>
    </source>
</evidence>
<accession>E0VV17</accession>
<organism>
    <name type="scientific">Pediculus humanus subsp. corporis</name>
    <name type="common">Body louse</name>
    <dbReference type="NCBI Taxonomy" id="121224"/>
    <lineage>
        <taxon>Eukaryota</taxon>
        <taxon>Metazoa</taxon>
        <taxon>Ecdysozoa</taxon>
        <taxon>Arthropoda</taxon>
        <taxon>Hexapoda</taxon>
        <taxon>Insecta</taxon>
        <taxon>Pterygota</taxon>
        <taxon>Neoptera</taxon>
        <taxon>Paraneoptera</taxon>
        <taxon>Psocodea</taxon>
        <taxon>Troctomorpha</taxon>
        <taxon>Phthiraptera</taxon>
        <taxon>Anoplura</taxon>
        <taxon>Pediculidae</taxon>
        <taxon>Pediculus</taxon>
    </lineage>
</organism>
<dbReference type="OMA" id="LQREEMW"/>
<dbReference type="KEGG" id="phu:Phum_PHUM457770"/>
<dbReference type="FunCoup" id="E0VV17">
    <property type="interactions" value="1540"/>
</dbReference>
<dbReference type="RefSeq" id="XP_002429961.1">
    <property type="nucleotide sequence ID" value="XM_002429916.1"/>
</dbReference>
<evidence type="ECO:0000313" key="5">
    <source>
        <dbReference type="Proteomes" id="UP000009046"/>
    </source>
</evidence>
<dbReference type="CDD" id="cd01670">
    <property type="entry name" value="Death"/>
    <property type="match status" value="1"/>
</dbReference>
<reference evidence="4" key="3">
    <citation type="submission" date="2021-02" db="UniProtKB">
        <authorList>
            <consortium name="EnsemblMetazoa"/>
        </authorList>
    </citation>
    <scope>IDENTIFICATION</scope>
    <source>
        <strain evidence="4">USDA</strain>
    </source>
</reference>
<dbReference type="Pfam" id="PF11957">
    <property type="entry name" value="efThoc1"/>
    <property type="match status" value="1"/>
</dbReference>
<dbReference type="InParanoid" id="E0VV17"/>
<gene>
    <name evidence="4" type="primary">8230671</name>
    <name evidence="3" type="ORF">Phum_PHUM457770</name>
</gene>
<dbReference type="EnsemblMetazoa" id="PHUM457770-RA">
    <property type="protein sequence ID" value="PHUM457770-PA"/>
    <property type="gene ID" value="PHUM457770"/>
</dbReference>
<dbReference type="OrthoDB" id="10257415at2759"/>
<dbReference type="STRING" id="121224.E0VV17"/>
<name>E0VV17_PEDHC</name>
<dbReference type="InterPro" id="IPR021861">
    <property type="entry name" value="THO_THOC1"/>
</dbReference>
<protein>
    <submittedName>
        <fullName evidence="3 4">THO complex subunit, putative</fullName>
    </submittedName>
</protein>
<evidence type="ECO:0000259" key="2">
    <source>
        <dbReference type="PROSITE" id="PS50017"/>
    </source>
</evidence>
<feature type="domain" description="Death" evidence="2">
    <location>
        <begin position="514"/>
        <end position="596"/>
    </location>
</feature>
<dbReference type="AlphaFoldDB" id="E0VV17"/>
<dbReference type="GO" id="GO:0000445">
    <property type="term" value="C:THO complex part of transcription export complex"/>
    <property type="evidence" value="ECO:0007669"/>
    <property type="project" value="TreeGrafter"/>
</dbReference>
<feature type="coiled-coil region" evidence="1">
    <location>
        <begin position="478"/>
        <end position="505"/>
    </location>
</feature>
<dbReference type="PANTHER" id="PTHR13265">
    <property type="entry name" value="THO COMPLEX SUBUNIT 1"/>
    <property type="match status" value="1"/>
</dbReference>